<comment type="similarity">
    <text evidence="1 4">Belongs to the universal stress protein A family.</text>
</comment>
<evidence type="ECO:0000256" key="3">
    <source>
        <dbReference type="ARBA" id="ARBA00022840"/>
    </source>
</evidence>
<name>A0ABM7X0I7_9BACT</name>
<dbReference type="Pfam" id="PF00582">
    <property type="entry name" value="Usp"/>
    <property type="match status" value="1"/>
</dbReference>
<feature type="domain" description="UspA" evidence="5">
    <location>
        <begin position="4"/>
        <end position="144"/>
    </location>
</feature>
<keyword evidence="3" id="KW-0067">ATP-binding</keyword>
<evidence type="ECO:0000313" key="7">
    <source>
        <dbReference type="Proteomes" id="UP001162891"/>
    </source>
</evidence>
<dbReference type="Gene3D" id="3.40.50.620">
    <property type="entry name" value="HUPs"/>
    <property type="match status" value="1"/>
</dbReference>
<dbReference type="PANTHER" id="PTHR46268:SF27">
    <property type="entry name" value="UNIVERSAL STRESS PROTEIN RV2623"/>
    <property type="match status" value="1"/>
</dbReference>
<keyword evidence="7" id="KW-1185">Reference proteome</keyword>
<dbReference type="SUPFAM" id="SSF52402">
    <property type="entry name" value="Adenine nucleotide alpha hydrolases-like"/>
    <property type="match status" value="1"/>
</dbReference>
<dbReference type="EMBL" id="AP025591">
    <property type="protein sequence ID" value="BDG05227.1"/>
    <property type="molecule type" value="Genomic_DNA"/>
</dbReference>
<dbReference type="Proteomes" id="UP001162891">
    <property type="component" value="Chromosome"/>
</dbReference>
<reference evidence="7" key="1">
    <citation type="journal article" date="2022" name="Int. J. Syst. Evol. Microbiol.">
        <title>Anaeromyxobacter oryzae sp. nov., Anaeromyxobacter diazotrophicus sp. nov. and Anaeromyxobacter paludicola sp. nov., isolated from paddy soils.</title>
        <authorList>
            <person name="Itoh H."/>
            <person name="Xu Z."/>
            <person name="Mise K."/>
            <person name="Masuda Y."/>
            <person name="Ushijima N."/>
            <person name="Hayakawa C."/>
            <person name="Shiratori Y."/>
            <person name="Senoo K."/>
        </authorList>
    </citation>
    <scope>NUCLEOTIDE SEQUENCE [LARGE SCALE GENOMIC DNA]</scope>
    <source>
        <strain evidence="7">Red232</strain>
    </source>
</reference>
<keyword evidence="4" id="KW-0963">Cytoplasm</keyword>
<keyword evidence="2" id="KW-0547">Nucleotide-binding</keyword>
<organism evidence="6 7">
    <name type="scientific">Anaeromyxobacter oryzae</name>
    <dbReference type="NCBI Taxonomy" id="2918170"/>
    <lineage>
        <taxon>Bacteria</taxon>
        <taxon>Pseudomonadati</taxon>
        <taxon>Myxococcota</taxon>
        <taxon>Myxococcia</taxon>
        <taxon>Myxococcales</taxon>
        <taxon>Cystobacterineae</taxon>
        <taxon>Anaeromyxobacteraceae</taxon>
        <taxon>Anaeromyxobacter</taxon>
    </lineage>
</organism>
<evidence type="ECO:0000256" key="4">
    <source>
        <dbReference type="PIRNR" id="PIRNR006276"/>
    </source>
</evidence>
<gene>
    <name evidence="6" type="ORF">AMOR_42230</name>
</gene>
<dbReference type="InterPro" id="IPR006016">
    <property type="entry name" value="UspA"/>
</dbReference>
<comment type="subcellular location">
    <subcellularLocation>
        <location evidence="4">Cytoplasm</location>
    </subcellularLocation>
</comment>
<dbReference type="PANTHER" id="PTHR46268">
    <property type="entry name" value="STRESS RESPONSE PROTEIN NHAX"/>
    <property type="match status" value="1"/>
</dbReference>
<evidence type="ECO:0000256" key="2">
    <source>
        <dbReference type="ARBA" id="ARBA00022741"/>
    </source>
</evidence>
<evidence type="ECO:0000313" key="6">
    <source>
        <dbReference type="EMBL" id="BDG05227.1"/>
    </source>
</evidence>
<dbReference type="RefSeq" id="WP_248353824.1">
    <property type="nucleotide sequence ID" value="NZ_AP025591.1"/>
</dbReference>
<evidence type="ECO:0000259" key="5">
    <source>
        <dbReference type="Pfam" id="PF00582"/>
    </source>
</evidence>
<sequence length="164" mass="17297">MAEWKKITCAIDLSDPARLAMESAAELARALGAELTLLYVHEPAPLAAVDLLVTPQGVAELSMEETEEALAGWRATAAEISAAPVRSIIRTGPAAAEILAHAREQGADLLVLGTHGRKGLAKLAFGSVAEKVAKQAPCPVLLVRPRAVSEADDIATEARWYQPV</sequence>
<dbReference type="PRINTS" id="PR01438">
    <property type="entry name" value="UNVRSLSTRESS"/>
</dbReference>
<dbReference type="PIRSF" id="PIRSF006276">
    <property type="entry name" value="UspA"/>
    <property type="match status" value="1"/>
</dbReference>
<dbReference type="InterPro" id="IPR006015">
    <property type="entry name" value="Universal_stress_UspA"/>
</dbReference>
<protein>
    <recommendedName>
        <fullName evidence="4">Universal stress protein</fullName>
    </recommendedName>
</protein>
<dbReference type="InterPro" id="IPR014729">
    <property type="entry name" value="Rossmann-like_a/b/a_fold"/>
</dbReference>
<evidence type="ECO:0000256" key="1">
    <source>
        <dbReference type="ARBA" id="ARBA00008791"/>
    </source>
</evidence>
<proteinExistence type="inferred from homology"/>
<accession>A0ABM7X0I7</accession>
<dbReference type="CDD" id="cd00293">
    <property type="entry name" value="USP-like"/>
    <property type="match status" value="1"/>
</dbReference>